<reference evidence="3 4" key="1">
    <citation type="submission" date="2016-07" db="EMBL/GenBank/DDBJ databases">
        <title>Pervasive Adenine N6-methylation of Active Genes in Fungi.</title>
        <authorList>
            <consortium name="DOE Joint Genome Institute"/>
            <person name="Mondo S.J."/>
            <person name="Dannebaum R.O."/>
            <person name="Kuo R.C."/>
            <person name="Labutti K."/>
            <person name="Haridas S."/>
            <person name="Kuo A."/>
            <person name="Salamov A."/>
            <person name="Ahrendt S.R."/>
            <person name="Lipzen A."/>
            <person name="Sullivan W."/>
            <person name="Andreopoulos W.B."/>
            <person name="Clum A."/>
            <person name="Lindquist E."/>
            <person name="Daum C."/>
            <person name="Ramamoorthy G.K."/>
            <person name="Gryganskyi A."/>
            <person name="Culley D."/>
            <person name="Magnuson J.K."/>
            <person name="James T.Y."/>
            <person name="O'Malley M.A."/>
            <person name="Stajich J.E."/>
            <person name="Spatafora J.W."/>
            <person name="Visel A."/>
            <person name="Grigoriev I.V."/>
        </authorList>
    </citation>
    <scope>NUCLEOTIDE SEQUENCE [LARGE SCALE GENOMIC DNA]</scope>
    <source>
        <strain evidence="3 4">PL171</strain>
    </source>
</reference>
<name>A0A1Y2H9Y7_9FUNG</name>
<keyword evidence="3" id="KW-0378">Hydrolase</keyword>
<accession>A0A1Y2H9Y7</accession>
<dbReference type="STRING" id="765915.A0A1Y2H9Y7"/>
<dbReference type="Proteomes" id="UP000193411">
    <property type="component" value="Unassembled WGS sequence"/>
</dbReference>
<dbReference type="InterPro" id="IPR052775">
    <property type="entry name" value="IUN_hydrolase"/>
</dbReference>
<dbReference type="OrthoDB" id="5783963at2759"/>
<protein>
    <submittedName>
        <fullName evidence="3">Inosine/uridine-preferring nucleoside hydrolase domain-containing protein</fullName>
    </submittedName>
</protein>
<comment type="similarity">
    <text evidence="1">Belongs to the IUNH family.</text>
</comment>
<dbReference type="PANTHER" id="PTHR46190:SF1">
    <property type="entry name" value="SI:CH211-201H21.5"/>
    <property type="match status" value="1"/>
</dbReference>
<gene>
    <name evidence="3" type="ORF">BCR44DRAFT_1516118</name>
</gene>
<evidence type="ECO:0000259" key="2">
    <source>
        <dbReference type="Pfam" id="PF01156"/>
    </source>
</evidence>
<keyword evidence="4" id="KW-1185">Reference proteome</keyword>
<dbReference type="PANTHER" id="PTHR46190">
    <property type="entry name" value="SI:CH211-201H21.5-RELATED"/>
    <property type="match status" value="1"/>
</dbReference>
<evidence type="ECO:0000313" key="4">
    <source>
        <dbReference type="Proteomes" id="UP000193411"/>
    </source>
</evidence>
<dbReference type="InterPro" id="IPR001910">
    <property type="entry name" value="Inosine/uridine_hydrolase_dom"/>
</dbReference>
<dbReference type="Pfam" id="PF01156">
    <property type="entry name" value="IU_nuc_hydro"/>
    <property type="match status" value="1"/>
</dbReference>
<organism evidence="3 4">
    <name type="scientific">Catenaria anguillulae PL171</name>
    <dbReference type="NCBI Taxonomy" id="765915"/>
    <lineage>
        <taxon>Eukaryota</taxon>
        <taxon>Fungi</taxon>
        <taxon>Fungi incertae sedis</taxon>
        <taxon>Blastocladiomycota</taxon>
        <taxon>Blastocladiomycetes</taxon>
        <taxon>Blastocladiales</taxon>
        <taxon>Catenariaceae</taxon>
        <taxon>Catenaria</taxon>
    </lineage>
</organism>
<sequence>MTTPTTKRKIIFDTDAGVDDSIALLTLLHSSTCQVVAVTTVDGNASLANCTANVRTLLAVDYARHGHIPIYPGARGPLIQSEEFQKMYWDGHGADGLGGARPFYEAEISDEIAKVKVVEDEHGANALVRMCKAEKGMTVVAIGPLTNIAMAIRLDPDFLSYIDKLYVMGGSLLAKGNATRTAEFNFACDPEAAHIVFTSSTKHSIQAPKIVLAPLELTFDHAFDWDLIERLSDPARHATFPWSKFLYRVTAAMRRMFRSPAQVQAVVQAKAAGITPVRHDVHVPPHHVGDGGRVDTCESYYLAICDSCATLPLAVPECVDRTVDHHVEIELAGAKTRGMMMLQWCEGADHRGLAKNCTVITHLKQDVIDKELERIFS</sequence>
<dbReference type="InterPro" id="IPR036452">
    <property type="entry name" value="Ribo_hydro-like"/>
</dbReference>
<dbReference type="Gene3D" id="3.90.245.10">
    <property type="entry name" value="Ribonucleoside hydrolase-like"/>
    <property type="match status" value="1"/>
</dbReference>
<dbReference type="AlphaFoldDB" id="A0A1Y2H9Y7"/>
<comment type="caution">
    <text evidence="3">The sequence shown here is derived from an EMBL/GenBank/DDBJ whole genome shotgun (WGS) entry which is preliminary data.</text>
</comment>
<dbReference type="SUPFAM" id="SSF53590">
    <property type="entry name" value="Nucleoside hydrolase"/>
    <property type="match status" value="1"/>
</dbReference>
<dbReference type="EMBL" id="MCFL01000060">
    <property type="protein sequence ID" value="ORZ31406.1"/>
    <property type="molecule type" value="Genomic_DNA"/>
</dbReference>
<evidence type="ECO:0000256" key="1">
    <source>
        <dbReference type="ARBA" id="ARBA00009176"/>
    </source>
</evidence>
<proteinExistence type="inferred from homology"/>
<dbReference type="GO" id="GO:0016799">
    <property type="term" value="F:hydrolase activity, hydrolyzing N-glycosyl compounds"/>
    <property type="evidence" value="ECO:0007669"/>
    <property type="project" value="InterPro"/>
</dbReference>
<evidence type="ECO:0000313" key="3">
    <source>
        <dbReference type="EMBL" id="ORZ31406.1"/>
    </source>
</evidence>
<feature type="domain" description="Inosine/uridine-preferring nucleoside hydrolase" evidence="2">
    <location>
        <begin position="10"/>
        <end position="366"/>
    </location>
</feature>